<feature type="domain" description="GtrA/DPMS transmembrane" evidence="7">
    <location>
        <begin position="11"/>
        <end position="138"/>
    </location>
</feature>
<dbReference type="eggNOG" id="COG2246">
    <property type="taxonomic scope" value="Bacteria"/>
</dbReference>
<protein>
    <submittedName>
        <fullName evidence="8">Polysaccharide synthesis protein GtrA</fullName>
    </submittedName>
</protein>
<keyword evidence="9" id="KW-1185">Reference proteome</keyword>
<dbReference type="EMBL" id="AYOZ01000008">
    <property type="protein sequence ID" value="ETI61290.1"/>
    <property type="molecule type" value="Genomic_DNA"/>
</dbReference>
<dbReference type="InterPro" id="IPR007267">
    <property type="entry name" value="GtrA_DPMS_TM"/>
</dbReference>
<dbReference type="PANTHER" id="PTHR38459">
    <property type="entry name" value="PROPHAGE BACTOPRENOL-LINKED GLUCOSE TRANSLOCASE HOMOLOG"/>
    <property type="match status" value="1"/>
</dbReference>
<dbReference type="GO" id="GO:0000271">
    <property type="term" value="P:polysaccharide biosynthetic process"/>
    <property type="evidence" value="ECO:0007669"/>
    <property type="project" value="InterPro"/>
</dbReference>
<comment type="similarity">
    <text evidence="2">Belongs to the GtrA family.</text>
</comment>
<dbReference type="RefSeq" id="WP_024023402.1">
    <property type="nucleotide sequence ID" value="NZ_AYOZ01000008.1"/>
</dbReference>
<dbReference type="OrthoDB" id="9811884at2"/>
<organism evidence="8 9">
    <name type="scientific">Marinomonas profundimaris</name>
    <dbReference type="NCBI Taxonomy" id="1208321"/>
    <lineage>
        <taxon>Bacteria</taxon>
        <taxon>Pseudomonadati</taxon>
        <taxon>Pseudomonadota</taxon>
        <taxon>Gammaproteobacteria</taxon>
        <taxon>Oceanospirillales</taxon>
        <taxon>Oceanospirillaceae</taxon>
        <taxon>Marinomonas</taxon>
    </lineage>
</organism>
<feature type="transmembrane region" description="Helical" evidence="6">
    <location>
        <begin position="39"/>
        <end position="55"/>
    </location>
</feature>
<gene>
    <name evidence="8" type="ORF">D104_06195</name>
</gene>
<reference evidence="8 9" key="1">
    <citation type="journal article" date="2014" name="Genome Announc.">
        <title>Draft Genome Sequence of Marinomonas sp. Strain D104, a Polycyclic Aromatic Hydrocarbon-Degrading Bacterium from the Deep-Sea Sediment of the Arctic Ocean.</title>
        <authorList>
            <person name="Dong C."/>
            <person name="Bai X."/>
            <person name="Lai Q."/>
            <person name="Xie Y."/>
            <person name="Chen X."/>
            <person name="Shao Z."/>
        </authorList>
    </citation>
    <scope>NUCLEOTIDE SEQUENCE [LARGE SCALE GENOMIC DNA]</scope>
    <source>
        <strain evidence="8 9">D104</strain>
    </source>
</reference>
<dbReference type="PANTHER" id="PTHR38459:SF1">
    <property type="entry name" value="PROPHAGE BACTOPRENOL-LINKED GLUCOSE TRANSLOCASE HOMOLOG"/>
    <property type="match status" value="1"/>
</dbReference>
<evidence type="ECO:0000256" key="4">
    <source>
        <dbReference type="ARBA" id="ARBA00022989"/>
    </source>
</evidence>
<evidence type="ECO:0000256" key="6">
    <source>
        <dbReference type="SAM" id="Phobius"/>
    </source>
</evidence>
<evidence type="ECO:0000313" key="9">
    <source>
        <dbReference type="Proteomes" id="UP000018857"/>
    </source>
</evidence>
<keyword evidence="4 6" id="KW-1133">Transmembrane helix</keyword>
<name>W1RWX7_9GAMM</name>
<accession>W1RWX7</accession>
<feature type="transmembrane region" description="Helical" evidence="6">
    <location>
        <begin position="76"/>
        <end position="97"/>
    </location>
</feature>
<dbReference type="InterPro" id="IPR051401">
    <property type="entry name" value="GtrA_CellWall_Glycosyl"/>
</dbReference>
<proteinExistence type="inferred from homology"/>
<dbReference type="GO" id="GO:0005886">
    <property type="term" value="C:plasma membrane"/>
    <property type="evidence" value="ECO:0007669"/>
    <property type="project" value="TreeGrafter"/>
</dbReference>
<feature type="transmembrane region" description="Helical" evidence="6">
    <location>
        <begin position="112"/>
        <end position="132"/>
    </location>
</feature>
<dbReference type="Pfam" id="PF04138">
    <property type="entry name" value="GtrA_DPMS_TM"/>
    <property type="match status" value="1"/>
</dbReference>
<sequence>MNLLLKHTFIRFAIVGGFGFLVDLISMVLLSLWLPHLTARGFAFWIAASSNWWWNRHITFTDAQPTKHKKAAAMQWMQFLGGSVVAFIPNWGCYLFLMSHPPAIIDTTFSLLWPYLAMIPGVLVGMILNYVFSRFWVFTSINTPKGKPTE</sequence>
<dbReference type="AlphaFoldDB" id="W1RWX7"/>
<feature type="transmembrane region" description="Helical" evidence="6">
    <location>
        <begin position="12"/>
        <end position="33"/>
    </location>
</feature>
<evidence type="ECO:0000256" key="5">
    <source>
        <dbReference type="ARBA" id="ARBA00023136"/>
    </source>
</evidence>
<keyword evidence="5 6" id="KW-0472">Membrane</keyword>
<evidence type="ECO:0000256" key="3">
    <source>
        <dbReference type="ARBA" id="ARBA00022692"/>
    </source>
</evidence>
<evidence type="ECO:0000259" key="7">
    <source>
        <dbReference type="Pfam" id="PF04138"/>
    </source>
</evidence>
<comment type="subcellular location">
    <subcellularLocation>
        <location evidence="1">Membrane</location>
        <topology evidence="1">Multi-pass membrane protein</topology>
    </subcellularLocation>
</comment>
<evidence type="ECO:0000313" key="8">
    <source>
        <dbReference type="EMBL" id="ETI61290.1"/>
    </source>
</evidence>
<evidence type="ECO:0000256" key="2">
    <source>
        <dbReference type="ARBA" id="ARBA00009399"/>
    </source>
</evidence>
<dbReference type="PATRIC" id="fig|1208321.3.peg.1228"/>
<keyword evidence="3 6" id="KW-0812">Transmembrane</keyword>
<comment type="caution">
    <text evidence="8">The sequence shown here is derived from an EMBL/GenBank/DDBJ whole genome shotgun (WGS) entry which is preliminary data.</text>
</comment>
<dbReference type="Proteomes" id="UP000018857">
    <property type="component" value="Unassembled WGS sequence"/>
</dbReference>
<dbReference type="STRING" id="1208321.D104_06195"/>
<evidence type="ECO:0000256" key="1">
    <source>
        <dbReference type="ARBA" id="ARBA00004141"/>
    </source>
</evidence>